<dbReference type="AlphaFoldDB" id="A0A8T0MZ12"/>
<sequence length="199" mass="22079">MGERPPTDPQRFGDMSNIGSSTGWTDEKHMLYITSLEESFVNQLYSGNGEINSLESFHRTSGVWQHTCYSGNGRNTKYDQGQGYWGMIGVDEAESRFSEVGYIGSPCSRGSSYYMDEASTNGPKQDRTSYHSRQRTSRGSVAFRSRQHDHSFSWKTESSDQNFDAEAEGSRKKGRGSSENQQKVASTAKVGPSGGISLH</sequence>
<dbReference type="GO" id="GO:0042752">
    <property type="term" value="P:regulation of circadian rhythm"/>
    <property type="evidence" value="ECO:0007669"/>
    <property type="project" value="InterPro"/>
</dbReference>
<feature type="region of interest" description="Disordered" evidence="1">
    <location>
        <begin position="1"/>
        <end position="20"/>
    </location>
</feature>
<name>A0A8T0MZ12_PANVG</name>
<proteinExistence type="predicted"/>
<evidence type="ECO:0000313" key="2">
    <source>
        <dbReference type="EMBL" id="KAG2540244.1"/>
    </source>
</evidence>
<dbReference type="GO" id="GO:0009409">
    <property type="term" value="P:response to cold"/>
    <property type="evidence" value="ECO:0007669"/>
    <property type="project" value="InterPro"/>
</dbReference>
<evidence type="ECO:0000256" key="1">
    <source>
        <dbReference type="SAM" id="MobiDB-lite"/>
    </source>
</evidence>
<accession>A0A8T0MZ12</accession>
<dbReference type="EMBL" id="CM029054">
    <property type="protein sequence ID" value="KAG2540244.1"/>
    <property type="molecule type" value="Genomic_DNA"/>
</dbReference>
<gene>
    <name evidence="2" type="ORF">PVAP13_9NG543400</name>
</gene>
<feature type="region of interest" description="Disordered" evidence="1">
    <location>
        <begin position="114"/>
        <end position="199"/>
    </location>
</feature>
<organism evidence="2 3">
    <name type="scientific">Panicum virgatum</name>
    <name type="common">Blackwell switchgrass</name>
    <dbReference type="NCBI Taxonomy" id="38727"/>
    <lineage>
        <taxon>Eukaryota</taxon>
        <taxon>Viridiplantae</taxon>
        <taxon>Streptophyta</taxon>
        <taxon>Embryophyta</taxon>
        <taxon>Tracheophyta</taxon>
        <taxon>Spermatophyta</taxon>
        <taxon>Magnoliopsida</taxon>
        <taxon>Liliopsida</taxon>
        <taxon>Poales</taxon>
        <taxon>Poaceae</taxon>
        <taxon>PACMAD clade</taxon>
        <taxon>Panicoideae</taxon>
        <taxon>Panicodae</taxon>
        <taxon>Paniceae</taxon>
        <taxon>Panicinae</taxon>
        <taxon>Panicum</taxon>
        <taxon>Panicum sect. Hiantes</taxon>
    </lineage>
</organism>
<dbReference type="Proteomes" id="UP000823388">
    <property type="component" value="Chromosome 9N"/>
</dbReference>
<reference evidence="2" key="1">
    <citation type="submission" date="2020-05" db="EMBL/GenBank/DDBJ databases">
        <title>WGS assembly of Panicum virgatum.</title>
        <authorList>
            <person name="Lovell J.T."/>
            <person name="Jenkins J."/>
            <person name="Shu S."/>
            <person name="Juenger T.E."/>
            <person name="Schmutz J."/>
        </authorList>
    </citation>
    <scope>NUCLEOTIDE SEQUENCE</scope>
    <source>
        <strain evidence="2">AP13</strain>
    </source>
</reference>
<comment type="caution">
    <text evidence="2">The sequence shown here is derived from an EMBL/GenBank/DDBJ whole genome shotgun (WGS) entry which is preliminary data.</text>
</comment>
<dbReference type="PANTHER" id="PTHR33676:SF3">
    <property type="entry name" value="COLD-REGULATED PROTEIN 27"/>
    <property type="match status" value="1"/>
</dbReference>
<dbReference type="PANTHER" id="PTHR33676">
    <property type="entry name" value="COLD REGULATED PROTEIN 27"/>
    <property type="match status" value="1"/>
</dbReference>
<keyword evidence="3" id="KW-1185">Reference proteome</keyword>
<dbReference type="OrthoDB" id="1923282at2759"/>
<protein>
    <submittedName>
        <fullName evidence="2">Uncharacterized protein</fullName>
    </submittedName>
</protein>
<dbReference type="EMBL" id="CM029054">
    <property type="protein sequence ID" value="KAG2540245.1"/>
    <property type="molecule type" value="Genomic_DNA"/>
</dbReference>
<dbReference type="InterPro" id="IPR044678">
    <property type="entry name" value="COR27/28"/>
</dbReference>
<evidence type="ECO:0000313" key="3">
    <source>
        <dbReference type="Proteomes" id="UP000823388"/>
    </source>
</evidence>
<feature type="compositionally biased region" description="Polar residues" evidence="1">
    <location>
        <begin position="153"/>
        <end position="162"/>
    </location>
</feature>